<evidence type="ECO:0000313" key="2">
    <source>
        <dbReference type="Proteomes" id="UP000268048"/>
    </source>
</evidence>
<reference evidence="1 2" key="1">
    <citation type="submission" date="2018-03" db="EMBL/GenBank/DDBJ databases">
        <title>Diversity of phytobeneficial traits revealed by whole-genome analysis of worldwide-isolated phenazine-producing Pseudomonas spp.</title>
        <authorList>
            <person name="Biessy A."/>
            <person name="Novinscak A."/>
            <person name="Blom J."/>
            <person name="Leger G."/>
            <person name="Thomashow L.S."/>
            <person name="Cazorla F.M."/>
            <person name="Josic D."/>
            <person name="Filion M."/>
        </authorList>
    </citation>
    <scope>NUCLEOTIDE SEQUENCE [LARGE SCALE GENOMIC DNA]</scope>
    <source>
        <strain evidence="1 2">B25</strain>
    </source>
</reference>
<proteinExistence type="predicted"/>
<dbReference type="AlphaFoldDB" id="A0A3G7TQP7"/>
<name>A0A3G7TQP7_9PSED</name>
<evidence type="ECO:0000313" key="1">
    <source>
        <dbReference type="EMBL" id="AZE49390.1"/>
    </source>
</evidence>
<gene>
    <name evidence="1" type="ORF">C4K04_3720</name>
</gene>
<dbReference type="EMBL" id="CP027753">
    <property type="protein sequence ID" value="AZE49390.1"/>
    <property type="molecule type" value="Genomic_DNA"/>
</dbReference>
<protein>
    <submittedName>
        <fullName evidence="1">Uncharacterized protein</fullName>
    </submittedName>
</protein>
<organism evidence="1 2">
    <name type="scientific">Pseudomonas chlororaphis</name>
    <dbReference type="NCBI Taxonomy" id="587753"/>
    <lineage>
        <taxon>Bacteria</taxon>
        <taxon>Pseudomonadati</taxon>
        <taxon>Pseudomonadota</taxon>
        <taxon>Gammaproteobacteria</taxon>
        <taxon>Pseudomonadales</taxon>
        <taxon>Pseudomonadaceae</taxon>
        <taxon>Pseudomonas</taxon>
    </lineage>
</organism>
<sequence length="43" mass="4360">MPEPSALQAAGRLRMLARRAVAGGMPVVRGEPANGCAQLSGVI</sequence>
<accession>A0A3G7TQP7</accession>
<dbReference type="Proteomes" id="UP000268048">
    <property type="component" value="Chromosome"/>
</dbReference>